<evidence type="ECO:0008006" key="4">
    <source>
        <dbReference type="Google" id="ProtNLM"/>
    </source>
</evidence>
<accession>A0A380SA61</accession>
<reference evidence="2 3" key="1">
    <citation type="submission" date="2017-08" db="EMBL/GenBank/DDBJ databases">
        <authorList>
            <person name="de Groot N.N."/>
        </authorList>
    </citation>
    <scope>NUCLEOTIDE SEQUENCE [LARGE SCALE GENOMIC DNA]</scope>
    <source>
        <strain evidence="2 3">HM2</strain>
    </source>
</reference>
<feature type="signal peptide" evidence="1">
    <location>
        <begin position="1"/>
        <end position="17"/>
    </location>
</feature>
<evidence type="ECO:0000313" key="2">
    <source>
        <dbReference type="EMBL" id="SUQ26021.1"/>
    </source>
</evidence>
<proteinExistence type="predicted"/>
<protein>
    <recommendedName>
        <fullName evidence="4">Lipoprotein</fullName>
    </recommendedName>
</protein>
<organism evidence="2 3">
    <name type="scientific">Fibrobacter succinogenes</name>
    <name type="common">Bacteroides succinogenes</name>
    <dbReference type="NCBI Taxonomy" id="833"/>
    <lineage>
        <taxon>Bacteria</taxon>
        <taxon>Pseudomonadati</taxon>
        <taxon>Fibrobacterota</taxon>
        <taxon>Fibrobacteria</taxon>
        <taxon>Fibrobacterales</taxon>
        <taxon>Fibrobacteraceae</taxon>
        <taxon>Fibrobacter</taxon>
    </lineage>
</organism>
<evidence type="ECO:0000313" key="3">
    <source>
        <dbReference type="Proteomes" id="UP000255423"/>
    </source>
</evidence>
<sequence>MKKLILIITLGALNAFAIDCLRSTLDIFIKDYPTSTEPTIAYYKKFLVDSIYSQQGYSSQPQKYENYKYYYTGSYVDSARVYTKKKGSDDWEIKVQDHESLNYGALDVKITITQEGDFKIIRKEGKGNPPIIEYVVYEDKDSVFYVKSYVEKNGEKTNSYLYNYYISNDTLYQFNDGRNTFIVQDSTNENKCYEYGSSTESDFRVSYEYEMRGDTLTATEKKHGDNQRTITIFLVPSEKYSSTVSSPITSATRRLKLNPAKSKDFDLLGRPAKNKHIAIFKH</sequence>
<name>A0A380SA61_FIBSU</name>
<dbReference type="RefSeq" id="WP_109573617.1">
    <property type="nucleotide sequence ID" value="NZ_UHJL01000005.1"/>
</dbReference>
<gene>
    <name evidence="2" type="ORF">SAMN05661053_2825</name>
</gene>
<feature type="chain" id="PRO_5016598638" description="Lipoprotein" evidence="1">
    <location>
        <begin position="18"/>
        <end position="282"/>
    </location>
</feature>
<dbReference type="Proteomes" id="UP000255423">
    <property type="component" value="Unassembled WGS sequence"/>
</dbReference>
<keyword evidence="1" id="KW-0732">Signal</keyword>
<evidence type="ECO:0000256" key="1">
    <source>
        <dbReference type="SAM" id="SignalP"/>
    </source>
</evidence>
<dbReference type="AlphaFoldDB" id="A0A380SA61"/>
<dbReference type="EMBL" id="UHJL01000005">
    <property type="protein sequence ID" value="SUQ26021.1"/>
    <property type="molecule type" value="Genomic_DNA"/>
</dbReference>